<evidence type="ECO:0000259" key="1">
    <source>
        <dbReference type="Pfam" id="PF01926"/>
    </source>
</evidence>
<evidence type="ECO:0000313" key="2">
    <source>
        <dbReference type="EMBL" id="KII82840.1"/>
    </source>
</evidence>
<proteinExistence type="predicted"/>
<feature type="domain" description="G" evidence="1">
    <location>
        <begin position="18"/>
        <end position="152"/>
    </location>
</feature>
<gene>
    <name evidence="2" type="ORF">PLICRDRAFT_120202</name>
</gene>
<name>A0A0C9SV62_PLICR</name>
<keyword evidence="3" id="KW-1185">Reference proteome</keyword>
<dbReference type="SUPFAM" id="SSF52540">
    <property type="entry name" value="P-loop containing nucleoside triphosphate hydrolases"/>
    <property type="match status" value="1"/>
</dbReference>
<dbReference type="GO" id="GO:0005525">
    <property type="term" value="F:GTP binding"/>
    <property type="evidence" value="ECO:0007669"/>
    <property type="project" value="InterPro"/>
</dbReference>
<dbReference type="Proteomes" id="UP000053263">
    <property type="component" value="Unassembled WGS sequence"/>
</dbReference>
<dbReference type="Gene3D" id="3.40.50.300">
    <property type="entry name" value="P-loop containing nucleotide triphosphate hydrolases"/>
    <property type="match status" value="1"/>
</dbReference>
<sequence length="265" mass="30063">MPRLTDAASIREECPRFRILIVGRANAGKTTICQKMCNTAEPPVVHNQNGEVVSVDPSSERGIHNIDDEITYTANPRFVFHDSRGFEAASTAEVTMMKDFIKRRSQGENIQEQLHAIWYCLPVDDSRPISPAEKDFFEQGTGHVPVILIFTKVDGLLTLSQSEVEEEEEMELDDDVLENLTITRAEKYLKEQETKIQATKYPARAFVRLRGQDMQKPHTNCHDLVEKTAESITDKQLQLLFVSVQTENIKRCIRSGIKGMWGALL</sequence>
<dbReference type="OrthoDB" id="59699at2759"/>
<dbReference type="Pfam" id="PF01926">
    <property type="entry name" value="MMR_HSR1"/>
    <property type="match status" value="1"/>
</dbReference>
<protein>
    <recommendedName>
        <fullName evidence="1">G domain-containing protein</fullName>
    </recommendedName>
</protein>
<dbReference type="CDD" id="cd00882">
    <property type="entry name" value="Ras_like_GTPase"/>
    <property type="match status" value="1"/>
</dbReference>
<reference evidence="2 3" key="1">
    <citation type="submission" date="2014-06" db="EMBL/GenBank/DDBJ databases">
        <title>Evolutionary Origins and Diversification of the Mycorrhizal Mutualists.</title>
        <authorList>
            <consortium name="DOE Joint Genome Institute"/>
            <consortium name="Mycorrhizal Genomics Consortium"/>
            <person name="Kohler A."/>
            <person name="Kuo A."/>
            <person name="Nagy L.G."/>
            <person name="Floudas D."/>
            <person name="Copeland A."/>
            <person name="Barry K.W."/>
            <person name="Cichocki N."/>
            <person name="Veneault-Fourrey C."/>
            <person name="LaButti K."/>
            <person name="Lindquist E.A."/>
            <person name="Lipzen A."/>
            <person name="Lundell T."/>
            <person name="Morin E."/>
            <person name="Murat C."/>
            <person name="Riley R."/>
            <person name="Ohm R."/>
            <person name="Sun H."/>
            <person name="Tunlid A."/>
            <person name="Henrissat B."/>
            <person name="Grigoriev I.V."/>
            <person name="Hibbett D.S."/>
            <person name="Martin F."/>
        </authorList>
    </citation>
    <scope>NUCLEOTIDE SEQUENCE [LARGE SCALE GENOMIC DNA]</scope>
    <source>
        <strain evidence="2 3">FD-325 SS-3</strain>
    </source>
</reference>
<dbReference type="HOGENOM" id="CLU_023805_1_0_1"/>
<organism evidence="2 3">
    <name type="scientific">Plicaturopsis crispa FD-325 SS-3</name>
    <dbReference type="NCBI Taxonomy" id="944288"/>
    <lineage>
        <taxon>Eukaryota</taxon>
        <taxon>Fungi</taxon>
        <taxon>Dikarya</taxon>
        <taxon>Basidiomycota</taxon>
        <taxon>Agaricomycotina</taxon>
        <taxon>Agaricomycetes</taxon>
        <taxon>Agaricomycetidae</taxon>
        <taxon>Amylocorticiales</taxon>
        <taxon>Amylocorticiaceae</taxon>
        <taxon>Plicatura</taxon>
        <taxon>Plicaturopsis crispa</taxon>
    </lineage>
</organism>
<dbReference type="InterPro" id="IPR027417">
    <property type="entry name" value="P-loop_NTPase"/>
</dbReference>
<dbReference type="AlphaFoldDB" id="A0A0C9SV62"/>
<dbReference type="EMBL" id="KN832616">
    <property type="protein sequence ID" value="KII82840.1"/>
    <property type="molecule type" value="Genomic_DNA"/>
</dbReference>
<evidence type="ECO:0000313" key="3">
    <source>
        <dbReference type="Proteomes" id="UP000053263"/>
    </source>
</evidence>
<accession>A0A0C9SV62</accession>
<dbReference type="InterPro" id="IPR006073">
    <property type="entry name" value="GTP-bd"/>
</dbReference>